<feature type="transmembrane region" description="Helical" evidence="1">
    <location>
        <begin position="31"/>
        <end position="53"/>
    </location>
</feature>
<gene>
    <name evidence="2" type="ORF">HPE56_10000</name>
</gene>
<keyword evidence="1" id="KW-1133">Transmembrane helix</keyword>
<reference evidence="2" key="1">
    <citation type="submission" date="2020-05" db="EMBL/GenBank/DDBJ databases">
        <title>The draft genome sequence of Maribacter sp. ANRC-HE7.</title>
        <authorList>
            <person name="Mu L."/>
        </authorList>
    </citation>
    <scope>NUCLEOTIDE SEQUENCE</scope>
    <source>
        <strain evidence="2">ANRC-HE7</strain>
    </source>
</reference>
<accession>A0ABR7UZV9</accession>
<sequence>MNKKRLLVQVFAAILLYVVISLVLEKDYSQAIVIREILEGMVFGLLYGVFIWFREKSKKKKQ</sequence>
<dbReference type="Proteomes" id="UP001166021">
    <property type="component" value="Unassembled WGS sequence"/>
</dbReference>
<keyword evidence="3" id="KW-1185">Reference proteome</keyword>
<dbReference type="RefSeq" id="WP_188243635.1">
    <property type="nucleotide sequence ID" value="NZ_JABTCF010000005.1"/>
</dbReference>
<keyword evidence="1" id="KW-0472">Membrane</keyword>
<name>A0ABR7UZV9_9FLAO</name>
<organism evidence="2 3">
    <name type="scientific">Maribacter aquimaris</name>
    <dbReference type="NCBI Taxonomy" id="2737171"/>
    <lineage>
        <taxon>Bacteria</taxon>
        <taxon>Pseudomonadati</taxon>
        <taxon>Bacteroidota</taxon>
        <taxon>Flavobacteriia</taxon>
        <taxon>Flavobacteriales</taxon>
        <taxon>Flavobacteriaceae</taxon>
        <taxon>Maribacter</taxon>
    </lineage>
</organism>
<keyword evidence="1" id="KW-0812">Transmembrane</keyword>
<proteinExistence type="predicted"/>
<dbReference type="EMBL" id="JABTCF010000005">
    <property type="protein sequence ID" value="MBD0778125.1"/>
    <property type="molecule type" value="Genomic_DNA"/>
</dbReference>
<evidence type="ECO:0000313" key="3">
    <source>
        <dbReference type="Proteomes" id="UP001166021"/>
    </source>
</evidence>
<comment type="caution">
    <text evidence="2">The sequence shown here is derived from an EMBL/GenBank/DDBJ whole genome shotgun (WGS) entry which is preliminary data.</text>
</comment>
<evidence type="ECO:0000256" key="1">
    <source>
        <dbReference type="SAM" id="Phobius"/>
    </source>
</evidence>
<protein>
    <submittedName>
        <fullName evidence="2">Uncharacterized protein</fullName>
    </submittedName>
</protein>
<evidence type="ECO:0000313" key="2">
    <source>
        <dbReference type="EMBL" id="MBD0778125.1"/>
    </source>
</evidence>